<name>A0A8H3I8G6_9LECA</name>
<sequence>MGAYNADTEGKEAIKDLGQYASGKTFLITGASQGGLGAEIAVILASAKPSQVILAGRTEDKISPVIDEIKNIDSSVKATYVKLDLLDNASVRKAAEHIKSLTKKIDVLINNAGIMAPKEYATSKDGIESQFAANHVGHFLLTGLLIEEVLAAGEGAAIINVASLGYQLAEPNLDDPNFENGKSYNGWRAYGQSKTANILYSIALGKKLRSKDIAVFAVHPGVIMESKLQVNSGITYEYFMEAYQLAIERNNGNPLPPQTTKTLGQGAATVVIAALDPSLRKSSPSLLVENQVAEAAPYATDEASAEKLWALSEKLVGQKIDI</sequence>
<keyword evidence="5" id="KW-1185">Reference proteome</keyword>
<dbReference type="AlphaFoldDB" id="A0A8H3I8G6"/>
<dbReference type="InterPro" id="IPR002347">
    <property type="entry name" value="SDR_fam"/>
</dbReference>
<dbReference type="InterPro" id="IPR036291">
    <property type="entry name" value="NAD(P)-bd_dom_sf"/>
</dbReference>
<gene>
    <name evidence="4" type="ORF">HETSPECPRED_003445</name>
</gene>
<keyword evidence="2" id="KW-0560">Oxidoreductase</keyword>
<dbReference type="PRINTS" id="PR00081">
    <property type="entry name" value="GDHRDH"/>
</dbReference>
<dbReference type="PRINTS" id="PR00080">
    <property type="entry name" value="SDRFAMILY"/>
</dbReference>
<dbReference type="Proteomes" id="UP000664521">
    <property type="component" value="Unassembled WGS sequence"/>
</dbReference>
<dbReference type="SUPFAM" id="SSF51735">
    <property type="entry name" value="NAD(P)-binding Rossmann-fold domains"/>
    <property type="match status" value="1"/>
</dbReference>
<comment type="similarity">
    <text evidence="1 3">Belongs to the short-chain dehydrogenases/reductases (SDR) family.</text>
</comment>
<evidence type="ECO:0000313" key="4">
    <source>
        <dbReference type="EMBL" id="CAF9904224.1"/>
    </source>
</evidence>
<proteinExistence type="inferred from homology"/>
<comment type="caution">
    <text evidence="4">The sequence shown here is derived from an EMBL/GenBank/DDBJ whole genome shotgun (WGS) entry which is preliminary data.</text>
</comment>
<dbReference type="Pfam" id="PF00106">
    <property type="entry name" value="adh_short"/>
    <property type="match status" value="1"/>
</dbReference>
<evidence type="ECO:0000256" key="2">
    <source>
        <dbReference type="ARBA" id="ARBA00023002"/>
    </source>
</evidence>
<dbReference type="PANTHER" id="PTHR24320:SF283">
    <property type="entry name" value="RETINOL DEHYDROGENASE 11"/>
    <property type="match status" value="1"/>
</dbReference>
<reference evidence="4" key="1">
    <citation type="submission" date="2021-03" db="EMBL/GenBank/DDBJ databases">
        <authorList>
            <person name="Tagirdzhanova G."/>
        </authorList>
    </citation>
    <scope>NUCLEOTIDE SEQUENCE</scope>
</reference>
<accession>A0A8H3I8G6</accession>
<evidence type="ECO:0000256" key="1">
    <source>
        <dbReference type="ARBA" id="ARBA00006484"/>
    </source>
</evidence>
<protein>
    <recommendedName>
        <fullName evidence="6">NAD(P)-binding protein</fullName>
    </recommendedName>
</protein>
<dbReference type="PANTHER" id="PTHR24320">
    <property type="entry name" value="RETINOL DEHYDROGENASE"/>
    <property type="match status" value="1"/>
</dbReference>
<evidence type="ECO:0000256" key="3">
    <source>
        <dbReference type="RuleBase" id="RU000363"/>
    </source>
</evidence>
<dbReference type="OrthoDB" id="191139at2759"/>
<evidence type="ECO:0008006" key="6">
    <source>
        <dbReference type="Google" id="ProtNLM"/>
    </source>
</evidence>
<dbReference type="Gene3D" id="3.40.50.720">
    <property type="entry name" value="NAD(P)-binding Rossmann-like Domain"/>
    <property type="match status" value="1"/>
</dbReference>
<dbReference type="EMBL" id="CAJPDS010000002">
    <property type="protein sequence ID" value="CAF9904224.1"/>
    <property type="molecule type" value="Genomic_DNA"/>
</dbReference>
<evidence type="ECO:0000313" key="5">
    <source>
        <dbReference type="Proteomes" id="UP000664521"/>
    </source>
</evidence>
<dbReference type="GO" id="GO:0016491">
    <property type="term" value="F:oxidoreductase activity"/>
    <property type="evidence" value="ECO:0007669"/>
    <property type="project" value="UniProtKB-KW"/>
</dbReference>
<organism evidence="4 5">
    <name type="scientific">Heterodermia speciosa</name>
    <dbReference type="NCBI Taxonomy" id="116794"/>
    <lineage>
        <taxon>Eukaryota</taxon>
        <taxon>Fungi</taxon>
        <taxon>Dikarya</taxon>
        <taxon>Ascomycota</taxon>
        <taxon>Pezizomycotina</taxon>
        <taxon>Lecanoromycetes</taxon>
        <taxon>OSLEUM clade</taxon>
        <taxon>Lecanoromycetidae</taxon>
        <taxon>Caliciales</taxon>
        <taxon>Physciaceae</taxon>
        <taxon>Heterodermia</taxon>
    </lineage>
</organism>